<proteinExistence type="inferred from homology"/>
<dbReference type="GO" id="GO:0030170">
    <property type="term" value="F:pyridoxal phosphate binding"/>
    <property type="evidence" value="ECO:0007669"/>
    <property type="project" value="InterPro"/>
</dbReference>
<dbReference type="RefSeq" id="XP_003557954.2">
    <property type="nucleotide sequence ID" value="XM_003557906.4"/>
</dbReference>
<evidence type="ECO:0000256" key="5">
    <source>
        <dbReference type="ARBA" id="ARBA00022898"/>
    </source>
</evidence>
<reference evidence="8" key="3">
    <citation type="submission" date="2018-08" db="UniProtKB">
        <authorList>
            <consortium name="EnsemblPlants"/>
        </authorList>
    </citation>
    <scope>IDENTIFICATION</scope>
    <source>
        <strain evidence="8">cv. Bd21</strain>
    </source>
</reference>
<keyword evidence="9" id="KW-1185">Reference proteome</keyword>
<evidence type="ECO:0000313" key="9">
    <source>
        <dbReference type="Proteomes" id="UP000008810"/>
    </source>
</evidence>
<dbReference type="SUPFAM" id="SSF53383">
    <property type="entry name" value="PLP-dependent transferases"/>
    <property type="match status" value="1"/>
</dbReference>
<evidence type="ECO:0000256" key="6">
    <source>
        <dbReference type="RuleBase" id="RU003560"/>
    </source>
</evidence>
<dbReference type="STRING" id="15368.I1H5P5"/>
<dbReference type="FunCoup" id="I1H5P5">
    <property type="interactions" value="130"/>
</dbReference>
<evidence type="ECO:0000256" key="2">
    <source>
        <dbReference type="ARBA" id="ARBA00001933"/>
    </source>
</evidence>
<comment type="catalytic activity">
    <reaction evidence="1">
        <text>glyoxylate + L-alanine = glycine + pyruvate</text>
        <dbReference type="Rhea" id="RHEA:24248"/>
        <dbReference type="ChEBI" id="CHEBI:15361"/>
        <dbReference type="ChEBI" id="CHEBI:36655"/>
        <dbReference type="ChEBI" id="CHEBI:57305"/>
        <dbReference type="ChEBI" id="CHEBI:57972"/>
        <dbReference type="EC" id="2.6.1.44"/>
    </reaction>
</comment>
<dbReference type="InterPro" id="IPR049704">
    <property type="entry name" value="Aminotrans_3_PPA_site"/>
</dbReference>
<evidence type="ECO:0000256" key="4">
    <source>
        <dbReference type="ARBA" id="ARBA00013049"/>
    </source>
</evidence>
<sequence length="458" mass="50001">MQGMVRRFSRLAAAVRTADVPRMPAFYHVPLPYDGPTAAEIARKRAKFLSPSLFHFYSKPLNIVEGKMQYLYDEHGRRYLDAFAGIATVCCGHSHPDIVDAITAQAKRLQHSTVLYLNHAIADFAEALASKMPGDLKVVFFTNSGTEANELAIMMARMYTGSHDIISLRNSYHGNAAATMGATAQKNWKFNVIQSGVHHAVNPDPYRGAFGSDAEKYARDVKEIIEFGTTGHVAGFISEAIQGVGGIVEVSPGYLPLAYDTVRKAGGLCIADEVQAGFARVGSYFWGFETHGVIPDIVTMAKGIGNGIPLGAVVTTPEIAQVLTRRSYFNTFGGNPFCTAGGLAVLKVLDKEKLQENAFIVGSYLKDRLRGLQEKHEIIGDVRGTGFMLGVELVTDRQLKTPAKDEICRAMEHMKDMGVLVGKGGFYGNVFRITPPLCFTKEDADFFVDVMDIALSKL</sequence>
<comment type="cofactor">
    <cofactor evidence="2">
        <name>pyridoxal 5'-phosphate</name>
        <dbReference type="ChEBI" id="CHEBI:597326"/>
    </cofactor>
</comment>
<dbReference type="EC" id="2.6.1.44" evidence="4"/>
<dbReference type="KEGG" id="bdi:100821851"/>
<name>I1H5P5_BRADI</name>
<dbReference type="FunFam" id="3.40.640.10:FF:000004">
    <property type="entry name" value="Acetylornithine aminotransferase"/>
    <property type="match status" value="1"/>
</dbReference>
<dbReference type="GeneID" id="100821851"/>
<organism evidence="7">
    <name type="scientific">Brachypodium distachyon</name>
    <name type="common">Purple false brome</name>
    <name type="synonym">Trachynia distachya</name>
    <dbReference type="NCBI Taxonomy" id="15368"/>
    <lineage>
        <taxon>Eukaryota</taxon>
        <taxon>Viridiplantae</taxon>
        <taxon>Streptophyta</taxon>
        <taxon>Embryophyta</taxon>
        <taxon>Tracheophyta</taxon>
        <taxon>Spermatophyta</taxon>
        <taxon>Magnoliopsida</taxon>
        <taxon>Liliopsida</taxon>
        <taxon>Poales</taxon>
        <taxon>Poaceae</taxon>
        <taxon>BOP clade</taxon>
        <taxon>Pooideae</taxon>
        <taxon>Stipodae</taxon>
        <taxon>Brachypodieae</taxon>
        <taxon>Brachypodium</taxon>
    </lineage>
</organism>
<dbReference type="GO" id="GO:0008453">
    <property type="term" value="F:alanine-glyoxylate transaminase activity"/>
    <property type="evidence" value="ECO:0007669"/>
    <property type="project" value="UniProtKB-EC"/>
</dbReference>
<reference evidence="7" key="2">
    <citation type="submission" date="2017-06" db="EMBL/GenBank/DDBJ databases">
        <title>WGS assembly of Brachypodium distachyon.</title>
        <authorList>
            <consortium name="The International Brachypodium Initiative"/>
            <person name="Lucas S."/>
            <person name="Harmon-Smith M."/>
            <person name="Lail K."/>
            <person name="Tice H."/>
            <person name="Grimwood J."/>
            <person name="Bruce D."/>
            <person name="Barry K."/>
            <person name="Shu S."/>
            <person name="Lindquist E."/>
            <person name="Wang M."/>
            <person name="Pitluck S."/>
            <person name="Vogel J.P."/>
            <person name="Garvin D.F."/>
            <person name="Mockler T.C."/>
            <person name="Schmutz J."/>
            <person name="Rokhsar D."/>
            <person name="Bevan M.W."/>
        </authorList>
    </citation>
    <scope>NUCLEOTIDE SEQUENCE</scope>
    <source>
        <strain evidence="7">Bd21</strain>
    </source>
</reference>
<dbReference type="OMA" id="HKIPSHY"/>
<evidence type="ECO:0000313" key="8">
    <source>
        <dbReference type="EnsemblPlants" id="KQK21776"/>
    </source>
</evidence>
<dbReference type="EMBL" id="CM000880">
    <property type="protein sequence ID" value="KQK21776.1"/>
    <property type="molecule type" value="Genomic_DNA"/>
</dbReference>
<dbReference type="HOGENOM" id="CLU_016922_10_0_1"/>
<evidence type="ECO:0000256" key="1">
    <source>
        <dbReference type="ARBA" id="ARBA00001781"/>
    </source>
</evidence>
<keyword evidence="5 6" id="KW-0663">Pyridoxal phosphate</keyword>
<reference evidence="7 8" key="1">
    <citation type="journal article" date="2010" name="Nature">
        <title>Genome sequencing and analysis of the model grass Brachypodium distachyon.</title>
        <authorList>
            <consortium name="International Brachypodium Initiative"/>
        </authorList>
    </citation>
    <scope>NUCLEOTIDE SEQUENCE [LARGE SCALE GENOMIC DNA]</scope>
    <source>
        <strain evidence="7 8">Bd21</strain>
    </source>
</reference>
<dbReference type="InterPro" id="IPR005814">
    <property type="entry name" value="Aminotrans_3"/>
</dbReference>
<evidence type="ECO:0000313" key="7">
    <source>
        <dbReference type="EMBL" id="KQK21776.1"/>
    </source>
</evidence>
<dbReference type="InterPro" id="IPR015421">
    <property type="entry name" value="PyrdxlP-dep_Trfase_major"/>
</dbReference>
<dbReference type="eggNOG" id="KOG1404">
    <property type="taxonomic scope" value="Eukaryota"/>
</dbReference>
<dbReference type="PANTHER" id="PTHR45688">
    <property type="match status" value="1"/>
</dbReference>
<dbReference type="Gramene" id="KQK21776">
    <property type="protein sequence ID" value="KQK21776"/>
    <property type="gene ID" value="BRADI_1g63030v3"/>
</dbReference>
<dbReference type="PIRSF" id="PIRSF000521">
    <property type="entry name" value="Transaminase_4ab_Lys_Orn"/>
    <property type="match status" value="1"/>
</dbReference>
<dbReference type="InterPro" id="IPR015424">
    <property type="entry name" value="PyrdxlP-dep_Trfase"/>
</dbReference>
<dbReference type="PANTHER" id="PTHR45688:SF4">
    <property type="entry name" value="OS03G0338000 PROTEIN"/>
    <property type="match status" value="1"/>
</dbReference>
<dbReference type="InterPro" id="IPR015422">
    <property type="entry name" value="PyrdxlP-dep_Trfase_small"/>
</dbReference>
<evidence type="ECO:0000256" key="3">
    <source>
        <dbReference type="ARBA" id="ARBA00008954"/>
    </source>
</evidence>
<comment type="similarity">
    <text evidence="3 6">Belongs to the class-III pyridoxal-phosphate-dependent aminotransferase family.</text>
</comment>
<dbReference type="OrthoDB" id="10261433at2759"/>
<gene>
    <name evidence="8" type="primary">LOC100821851</name>
    <name evidence="7" type="ORF">BRADI_1g63030v3</name>
</gene>
<dbReference type="Pfam" id="PF00202">
    <property type="entry name" value="Aminotran_3"/>
    <property type="match status" value="1"/>
</dbReference>
<accession>I1H5P5</accession>
<dbReference type="AlphaFoldDB" id="I1H5P5"/>
<dbReference type="CDD" id="cd00610">
    <property type="entry name" value="OAT_like"/>
    <property type="match status" value="1"/>
</dbReference>
<protein>
    <recommendedName>
        <fullName evidence="4">alanine--glyoxylate transaminase</fullName>
        <ecNumber evidence="4">2.6.1.44</ecNumber>
    </recommendedName>
</protein>
<dbReference type="Gene3D" id="3.90.1150.10">
    <property type="entry name" value="Aspartate Aminotransferase, domain 1"/>
    <property type="match status" value="1"/>
</dbReference>
<dbReference type="Proteomes" id="UP000008810">
    <property type="component" value="Chromosome 1"/>
</dbReference>
<dbReference type="PROSITE" id="PS00600">
    <property type="entry name" value="AA_TRANSFER_CLASS_3"/>
    <property type="match status" value="1"/>
</dbReference>
<dbReference type="Gene3D" id="3.40.640.10">
    <property type="entry name" value="Type I PLP-dependent aspartate aminotransferase-like (Major domain)"/>
    <property type="match status" value="1"/>
</dbReference>
<dbReference type="EnsemblPlants" id="KQK21776">
    <property type="protein sequence ID" value="KQK21776"/>
    <property type="gene ID" value="BRADI_1g63030v3"/>
</dbReference>